<evidence type="ECO:0000313" key="2">
    <source>
        <dbReference type="EMBL" id="AXA67819.1"/>
    </source>
</evidence>
<keyword evidence="2" id="KW-0378">Hydrolase</keyword>
<accession>A0A2Z5ACL7</accession>
<feature type="domain" description="Helicase C-terminal" evidence="1">
    <location>
        <begin position="273"/>
        <end position="426"/>
    </location>
</feature>
<dbReference type="Gene3D" id="3.40.50.300">
    <property type="entry name" value="P-loop containing nucleotide triphosphate hydrolases"/>
    <property type="match status" value="2"/>
</dbReference>
<gene>
    <name evidence="2" type="ORF">CE139_19055</name>
</gene>
<reference evidence="2 3" key="1">
    <citation type="submission" date="2017-06" db="EMBL/GenBank/DDBJ databases">
        <title>Evolution towards high GC content and high-temperature stress adaptation in endophytic Pseudomonas oryzihabitans impacted its plant-growth promoting traits.</title>
        <authorList>
            <person name="Nascimento F.X."/>
        </authorList>
    </citation>
    <scope>NUCLEOTIDE SEQUENCE [LARGE SCALE GENOMIC DNA]</scope>
    <source>
        <strain evidence="2 3">MS8</strain>
    </source>
</reference>
<dbReference type="Pfam" id="PF03457">
    <property type="entry name" value="HA"/>
    <property type="match status" value="6"/>
</dbReference>
<dbReference type="InterPro" id="IPR001650">
    <property type="entry name" value="Helicase_C-like"/>
</dbReference>
<dbReference type="PROSITE" id="PS51194">
    <property type="entry name" value="HELICASE_CTER"/>
    <property type="match status" value="1"/>
</dbReference>
<dbReference type="GO" id="GO:0005524">
    <property type="term" value="F:ATP binding"/>
    <property type="evidence" value="ECO:0007669"/>
    <property type="project" value="InterPro"/>
</dbReference>
<evidence type="ECO:0000259" key="1">
    <source>
        <dbReference type="PROSITE" id="PS51194"/>
    </source>
</evidence>
<dbReference type="Proteomes" id="UP000250579">
    <property type="component" value="Chromosome"/>
</dbReference>
<dbReference type="GO" id="GO:0003677">
    <property type="term" value="F:DNA binding"/>
    <property type="evidence" value="ECO:0007669"/>
    <property type="project" value="InterPro"/>
</dbReference>
<dbReference type="SUPFAM" id="SSF52540">
    <property type="entry name" value="P-loop containing nucleoside triphosphate hydrolases"/>
    <property type="match status" value="1"/>
</dbReference>
<evidence type="ECO:0000313" key="3">
    <source>
        <dbReference type="Proteomes" id="UP000250579"/>
    </source>
</evidence>
<protein>
    <submittedName>
        <fullName evidence="2">Type III restriction endonuclease subunit R</fullName>
    </submittedName>
</protein>
<dbReference type="GO" id="GO:0016787">
    <property type="term" value="F:hydrolase activity"/>
    <property type="evidence" value="ECO:0007669"/>
    <property type="project" value="InterPro"/>
</dbReference>
<dbReference type="EMBL" id="CP022198">
    <property type="protein sequence ID" value="AXA67819.1"/>
    <property type="molecule type" value="Genomic_DNA"/>
</dbReference>
<dbReference type="Pfam" id="PF00271">
    <property type="entry name" value="Helicase_C"/>
    <property type="match status" value="1"/>
</dbReference>
<dbReference type="SMART" id="SM00490">
    <property type="entry name" value="HELICc"/>
    <property type="match status" value="1"/>
</dbReference>
<dbReference type="PANTHER" id="PTHR33418:SF1">
    <property type="entry name" value="HELICASE-ASSOCIATED DOMAIN-CONTAINING PROTEIN"/>
    <property type="match status" value="1"/>
</dbReference>
<dbReference type="InterPro" id="IPR005114">
    <property type="entry name" value="Helicase_assoc"/>
</dbReference>
<dbReference type="InterPro" id="IPR027417">
    <property type="entry name" value="P-loop_NTPase"/>
</dbReference>
<dbReference type="PANTHER" id="PTHR33418">
    <property type="entry name" value="HELICASE-ASSOCIATED"/>
    <property type="match status" value="1"/>
</dbReference>
<keyword evidence="2" id="KW-0540">Nuclease</keyword>
<proteinExistence type="predicted"/>
<keyword evidence="2" id="KW-0255">Endonuclease</keyword>
<dbReference type="AlphaFoldDB" id="A0A2Z5ACL7"/>
<name>A0A2Z5ACL7_9PSED</name>
<dbReference type="Pfam" id="PF04851">
    <property type="entry name" value="ResIII"/>
    <property type="match status" value="1"/>
</dbReference>
<dbReference type="GO" id="GO:0004519">
    <property type="term" value="F:endonuclease activity"/>
    <property type="evidence" value="ECO:0007669"/>
    <property type="project" value="UniProtKB-KW"/>
</dbReference>
<dbReference type="InterPro" id="IPR006935">
    <property type="entry name" value="Helicase/UvrB_N"/>
</dbReference>
<dbReference type="Gene3D" id="6.10.140.530">
    <property type="match status" value="6"/>
</dbReference>
<sequence length="896" mass="98612">MQFSSSLLAPHQLEARSSKLEARASILDGFKRRARLQVHMACGTGKTRLAQGVAAALDARSIVIFLPSLALVSQTLQAWVSNAELDLECVLCVCSDESVAALDDEHEVLEDLPVAVTTSPEEIALKVGTLGRDLIVLCTYASAPTLAQGLPPGFAFDLGILDEAHKTAGAAGRRNSFALSDHPTLRIDKRLFLTATPLAIAEEEGPAGTGPTYSMTDEGVFGPVAYELSYSAAVAAGIICDFRVIISVDEADDEQLAEALDDEERRYVVHAQELLRAMADVGARKAFAFYSRISQSKRFATALREAVVDGEGEFWARHIDGSFPSWQRTRLLHQYGRAPRAALSCARCLAEGVDVPDTDLVAFMHRRESHVDIVQALGRAVRKAPGKRYGYVLIALRLKRSSGESLIQAVARSDMSTVWRTLAALAEQDDAMLNEVHRAAVDQGETGQPASPGWFNKLHVIAPAGRPDAGAWAASLKAVLSKELVGRIAGSWPHFYGLLRAFVTDRGHARVARSYRTPGGHTLGAWCSRQRALHRLGRLAPNRAEQLEAIGFEFDPREHAWERGYDALRSYLAETGTPSPAADVVTADGIALGHWCSEQRKAYRLGRLAPRKKALLEALGFTLSPFDDAWEKRYQALVAFKEQHGHLRVAQRQVLVDGTDLADWCRNQRSRQIDLSRRDRLAALGFDFDAGVLDARWEAAYAALKDFGARHGHVNVPLDYVLPDGTALGTWVGNQRARYRDGQMDHQRIKLLNQLGFVWEMFGAAFDQGLKHLEQFKAAHGHCDVPIAYVSTDGYKLGRWCSNQRTRLKDRAGDADHLRLIALGFSFDPAEDAWRAFFYEVVAYVERNGSASLPAKYVTESGMKIGAWVSRQRALARGDKLPMEKIEMLASLGLLD</sequence>
<organism evidence="2 3">
    <name type="scientific">Pseudomonas oryzihabitans</name>
    <dbReference type="NCBI Taxonomy" id="47885"/>
    <lineage>
        <taxon>Bacteria</taxon>
        <taxon>Pseudomonadati</taxon>
        <taxon>Pseudomonadota</taxon>
        <taxon>Gammaproteobacteria</taxon>
        <taxon>Pseudomonadales</taxon>
        <taxon>Pseudomonadaceae</taxon>
        <taxon>Pseudomonas</taxon>
    </lineage>
</organism>
<dbReference type="RefSeq" id="WP_208691895.1">
    <property type="nucleotide sequence ID" value="NZ_CP022198.1"/>
</dbReference>